<protein>
    <submittedName>
        <fullName evidence="2">Uncharacterized protein</fullName>
    </submittedName>
</protein>
<dbReference type="Proteomes" id="UP000199672">
    <property type="component" value="Unassembled WGS sequence"/>
</dbReference>
<feature type="transmembrane region" description="Helical" evidence="1">
    <location>
        <begin position="59"/>
        <end position="79"/>
    </location>
</feature>
<organism evidence="2 3">
    <name type="scientific">Flavobacterium phragmitis</name>
    <dbReference type="NCBI Taxonomy" id="739143"/>
    <lineage>
        <taxon>Bacteria</taxon>
        <taxon>Pseudomonadati</taxon>
        <taxon>Bacteroidota</taxon>
        <taxon>Flavobacteriia</taxon>
        <taxon>Flavobacteriales</taxon>
        <taxon>Flavobacteriaceae</taxon>
        <taxon>Flavobacterium</taxon>
    </lineage>
</organism>
<sequence length="87" mass="10349">MQMLSYGVVDYYKIKYGRLSVFSVFLMLILIVFPLHFRIGEEAEKSVFCLYNAFAYFKIYWNIGLALVISSHLTYCYLLNRKRKTVK</sequence>
<reference evidence="3" key="1">
    <citation type="submission" date="2016-10" db="EMBL/GenBank/DDBJ databases">
        <authorList>
            <person name="Varghese N."/>
            <person name="Submissions S."/>
        </authorList>
    </citation>
    <scope>NUCLEOTIDE SEQUENCE [LARGE SCALE GENOMIC DNA]</scope>
    <source>
        <strain evidence="3">CGMCC 1.10370</strain>
    </source>
</reference>
<accession>A0A1I1LZM8</accession>
<evidence type="ECO:0000313" key="2">
    <source>
        <dbReference type="EMBL" id="SFC78564.1"/>
    </source>
</evidence>
<dbReference type="EMBL" id="FOMH01000002">
    <property type="protein sequence ID" value="SFC78564.1"/>
    <property type="molecule type" value="Genomic_DNA"/>
</dbReference>
<feature type="transmembrane region" description="Helical" evidence="1">
    <location>
        <begin position="21"/>
        <end position="39"/>
    </location>
</feature>
<dbReference type="AlphaFoldDB" id="A0A1I1LZM8"/>
<keyword evidence="1" id="KW-1133">Transmembrane helix</keyword>
<proteinExistence type="predicted"/>
<dbReference type="STRING" id="739143.SAMN05216297_102272"/>
<gene>
    <name evidence="2" type="ORF">SAMN05216297_102272</name>
</gene>
<keyword evidence="1" id="KW-0812">Transmembrane</keyword>
<evidence type="ECO:0000256" key="1">
    <source>
        <dbReference type="SAM" id="Phobius"/>
    </source>
</evidence>
<evidence type="ECO:0000313" key="3">
    <source>
        <dbReference type="Proteomes" id="UP000199672"/>
    </source>
</evidence>
<keyword evidence="1" id="KW-0472">Membrane</keyword>
<keyword evidence="3" id="KW-1185">Reference proteome</keyword>
<name>A0A1I1LZM8_9FLAO</name>